<keyword evidence="5 7" id="KW-1133">Transmembrane helix</keyword>
<name>A0ABR0P7J0_GOSAR</name>
<proteinExistence type="inferred from homology"/>
<evidence type="ECO:0000256" key="5">
    <source>
        <dbReference type="ARBA" id="ARBA00022989"/>
    </source>
</evidence>
<dbReference type="Pfam" id="PF00083">
    <property type="entry name" value="Sugar_tr"/>
    <property type="match status" value="1"/>
</dbReference>
<feature type="domain" description="Major facilitator superfamily (MFS) profile" evidence="8">
    <location>
        <begin position="1"/>
        <end position="138"/>
    </location>
</feature>
<gene>
    <name evidence="9" type="ORF">PVK06_022091</name>
</gene>
<dbReference type="InterPro" id="IPR005828">
    <property type="entry name" value="MFS_sugar_transport-like"/>
</dbReference>
<dbReference type="PANTHER" id="PTHR23500">
    <property type="entry name" value="SOLUTE CARRIER FAMILY 2, FACILITATED GLUCOSE TRANSPORTER"/>
    <property type="match status" value="1"/>
</dbReference>
<dbReference type="Proteomes" id="UP001358586">
    <property type="component" value="Chromosome 7"/>
</dbReference>
<evidence type="ECO:0000256" key="4">
    <source>
        <dbReference type="ARBA" id="ARBA00022692"/>
    </source>
</evidence>
<feature type="transmembrane region" description="Helical" evidence="7">
    <location>
        <begin position="97"/>
        <end position="120"/>
    </location>
</feature>
<dbReference type="PROSITE" id="PS50850">
    <property type="entry name" value="MFS"/>
    <property type="match status" value="1"/>
</dbReference>
<keyword evidence="3" id="KW-0813">Transport</keyword>
<accession>A0ABR0P7J0</accession>
<evidence type="ECO:0000313" key="10">
    <source>
        <dbReference type="Proteomes" id="UP001358586"/>
    </source>
</evidence>
<dbReference type="Gene3D" id="1.20.1250.20">
    <property type="entry name" value="MFS general substrate transporter like domains"/>
    <property type="match status" value="1"/>
</dbReference>
<dbReference type="InterPro" id="IPR036259">
    <property type="entry name" value="MFS_trans_sf"/>
</dbReference>
<dbReference type="PANTHER" id="PTHR23500:SF14">
    <property type="entry name" value="SUGAR TRANSPORT PROTEIN 14"/>
    <property type="match status" value="1"/>
</dbReference>
<evidence type="ECO:0000259" key="8">
    <source>
        <dbReference type="PROSITE" id="PS50850"/>
    </source>
</evidence>
<dbReference type="SUPFAM" id="SSF103473">
    <property type="entry name" value="MFS general substrate transporter"/>
    <property type="match status" value="1"/>
</dbReference>
<organism evidence="9 10">
    <name type="scientific">Gossypium arboreum</name>
    <name type="common">Tree cotton</name>
    <name type="synonym">Gossypium nanking</name>
    <dbReference type="NCBI Taxonomy" id="29729"/>
    <lineage>
        <taxon>Eukaryota</taxon>
        <taxon>Viridiplantae</taxon>
        <taxon>Streptophyta</taxon>
        <taxon>Embryophyta</taxon>
        <taxon>Tracheophyta</taxon>
        <taxon>Spermatophyta</taxon>
        <taxon>Magnoliopsida</taxon>
        <taxon>eudicotyledons</taxon>
        <taxon>Gunneridae</taxon>
        <taxon>Pentapetalae</taxon>
        <taxon>rosids</taxon>
        <taxon>malvids</taxon>
        <taxon>Malvales</taxon>
        <taxon>Malvaceae</taxon>
        <taxon>Malvoideae</taxon>
        <taxon>Gossypium</taxon>
    </lineage>
</organism>
<dbReference type="InterPro" id="IPR020846">
    <property type="entry name" value="MFS_dom"/>
</dbReference>
<keyword evidence="4 7" id="KW-0812">Transmembrane</keyword>
<evidence type="ECO:0000256" key="6">
    <source>
        <dbReference type="ARBA" id="ARBA00023136"/>
    </source>
</evidence>
<comment type="subcellular location">
    <subcellularLocation>
        <location evidence="1">Membrane</location>
        <topology evidence="1">Multi-pass membrane protein</topology>
    </subcellularLocation>
</comment>
<dbReference type="EMBL" id="JARKNE010000007">
    <property type="protein sequence ID" value="KAK5817168.1"/>
    <property type="molecule type" value="Genomic_DNA"/>
</dbReference>
<reference evidence="9 10" key="1">
    <citation type="submission" date="2023-03" db="EMBL/GenBank/DDBJ databases">
        <title>WGS of Gossypium arboreum.</title>
        <authorList>
            <person name="Yu D."/>
        </authorList>
    </citation>
    <scope>NUCLEOTIDE SEQUENCE [LARGE SCALE GENOMIC DNA]</scope>
    <source>
        <tissue evidence="9">Leaf</tissue>
    </source>
</reference>
<comment type="caution">
    <text evidence="9">The sequence shown here is derived from an EMBL/GenBank/DDBJ whole genome shotgun (WGS) entry which is preliminary data.</text>
</comment>
<feature type="transmembrane region" description="Helical" evidence="7">
    <location>
        <begin position="58"/>
        <end position="77"/>
    </location>
</feature>
<evidence type="ECO:0000256" key="1">
    <source>
        <dbReference type="ARBA" id="ARBA00004141"/>
    </source>
</evidence>
<dbReference type="InterPro" id="IPR045262">
    <property type="entry name" value="STP/PLT_plant"/>
</dbReference>
<sequence length="138" mass="15646">MLLPCEFPRKSFRHYKMLSLCGGVTSMDDFLKEFFPKIYKRKQEKLTETDYCKYDNQLLILFTSSLYFACLISTFGASYMTRIYGHKGSILVGGINFFFGGVINAASVNILMLIIGRILLGASIGFDNQLRNHSSLLT</sequence>
<evidence type="ECO:0000256" key="3">
    <source>
        <dbReference type="ARBA" id="ARBA00022448"/>
    </source>
</evidence>
<evidence type="ECO:0000313" key="9">
    <source>
        <dbReference type="EMBL" id="KAK5817168.1"/>
    </source>
</evidence>
<evidence type="ECO:0000256" key="2">
    <source>
        <dbReference type="ARBA" id="ARBA00010992"/>
    </source>
</evidence>
<keyword evidence="6 7" id="KW-0472">Membrane</keyword>
<evidence type="ECO:0000256" key="7">
    <source>
        <dbReference type="SAM" id="Phobius"/>
    </source>
</evidence>
<comment type="similarity">
    <text evidence="2">Belongs to the major facilitator superfamily. Sugar transporter (TC 2.A.1.1) family.</text>
</comment>
<protein>
    <recommendedName>
        <fullName evidence="8">Major facilitator superfamily (MFS) profile domain-containing protein</fullName>
    </recommendedName>
</protein>
<keyword evidence="10" id="KW-1185">Reference proteome</keyword>